<comment type="similarity">
    <text evidence="1">Belongs to the protease inhibitor I13 (potato type I serine protease inhibitor) family.</text>
</comment>
<dbReference type="InterPro" id="IPR036354">
    <property type="entry name" value="Prot_inh_pot1_sf"/>
</dbReference>
<dbReference type="InterPro" id="IPR000864">
    <property type="entry name" value="Prot_inh_pot1"/>
</dbReference>
<reference evidence="4" key="3">
    <citation type="submission" date="2022-06" db="UniProtKB">
        <authorList>
            <consortium name="EnsemblPlants"/>
        </authorList>
    </citation>
    <scope>IDENTIFICATION</scope>
</reference>
<evidence type="ECO:0000256" key="2">
    <source>
        <dbReference type="ARBA" id="ARBA00022690"/>
    </source>
</evidence>
<dbReference type="GO" id="GO:0004867">
    <property type="term" value="F:serine-type endopeptidase inhibitor activity"/>
    <property type="evidence" value="ECO:0007669"/>
    <property type="project" value="UniProtKB-KW"/>
</dbReference>
<dbReference type="Gramene" id="TuG1812G0600000821.01.T01">
    <property type="protein sequence ID" value="TuG1812G0600000821.01.T01"/>
    <property type="gene ID" value="TuG1812G0600000821.01"/>
</dbReference>
<dbReference type="AlphaFoldDB" id="A0A8R7QNK3"/>
<dbReference type="Pfam" id="PF00280">
    <property type="entry name" value="potato_inhibit"/>
    <property type="match status" value="1"/>
</dbReference>
<dbReference type="Proteomes" id="UP000015106">
    <property type="component" value="Chromosome 6"/>
</dbReference>
<keyword evidence="5" id="KW-1185">Reference proteome</keyword>
<reference evidence="5" key="1">
    <citation type="journal article" date="2013" name="Nature">
        <title>Draft genome of the wheat A-genome progenitor Triticum urartu.</title>
        <authorList>
            <person name="Ling H.Q."/>
            <person name="Zhao S."/>
            <person name="Liu D."/>
            <person name="Wang J."/>
            <person name="Sun H."/>
            <person name="Zhang C."/>
            <person name="Fan H."/>
            <person name="Li D."/>
            <person name="Dong L."/>
            <person name="Tao Y."/>
            <person name="Gao C."/>
            <person name="Wu H."/>
            <person name="Li Y."/>
            <person name="Cui Y."/>
            <person name="Guo X."/>
            <person name="Zheng S."/>
            <person name="Wang B."/>
            <person name="Yu K."/>
            <person name="Liang Q."/>
            <person name="Yang W."/>
            <person name="Lou X."/>
            <person name="Chen J."/>
            <person name="Feng M."/>
            <person name="Jian J."/>
            <person name="Zhang X."/>
            <person name="Luo G."/>
            <person name="Jiang Y."/>
            <person name="Liu J."/>
            <person name="Wang Z."/>
            <person name="Sha Y."/>
            <person name="Zhang B."/>
            <person name="Wu H."/>
            <person name="Tang D."/>
            <person name="Shen Q."/>
            <person name="Xue P."/>
            <person name="Zou S."/>
            <person name="Wang X."/>
            <person name="Liu X."/>
            <person name="Wang F."/>
            <person name="Yang Y."/>
            <person name="An X."/>
            <person name="Dong Z."/>
            <person name="Zhang K."/>
            <person name="Zhang X."/>
            <person name="Luo M.C."/>
            <person name="Dvorak J."/>
            <person name="Tong Y."/>
            <person name="Wang J."/>
            <person name="Yang H."/>
            <person name="Li Z."/>
            <person name="Wang D."/>
            <person name="Zhang A."/>
            <person name="Wang J."/>
        </authorList>
    </citation>
    <scope>NUCLEOTIDE SEQUENCE</scope>
    <source>
        <strain evidence="5">cv. G1812</strain>
    </source>
</reference>
<name>A0A8R7QNK3_TRIUA</name>
<evidence type="ECO:0000256" key="3">
    <source>
        <dbReference type="ARBA" id="ARBA00022900"/>
    </source>
</evidence>
<protein>
    <submittedName>
        <fullName evidence="4">Uncharacterized protein</fullName>
    </submittedName>
</protein>
<dbReference type="GO" id="GO:0009611">
    <property type="term" value="P:response to wounding"/>
    <property type="evidence" value="ECO:0007669"/>
    <property type="project" value="InterPro"/>
</dbReference>
<evidence type="ECO:0000313" key="5">
    <source>
        <dbReference type="Proteomes" id="UP000015106"/>
    </source>
</evidence>
<proteinExistence type="inferred from homology"/>
<accession>A0A8R7QNK3</accession>
<keyword evidence="3" id="KW-0722">Serine protease inhibitor</keyword>
<reference evidence="4" key="2">
    <citation type="submission" date="2018-03" db="EMBL/GenBank/DDBJ databases">
        <title>The Triticum urartu genome reveals the dynamic nature of wheat genome evolution.</title>
        <authorList>
            <person name="Ling H."/>
            <person name="Ma B."/>
            <person name="Shi X."/>
            <person name="Liu H."/>
            <person name="Dong L."/>
            <person name="Sun H."/>
            <person name="Cao Y."/>
            <person name="Gao Q."/>
            <person name="Zheng S."/>
            <person name="Li Y."/>
            <person name="Yu Y."/>
            <person name="Du H."/>
            <person name="Qi M."/>
            <person name="Li Y."/>
            <person name="Yu H."/>
            <person name="Cui Y."/>
            <person name="Wang N."/>
            <person name="Chen C."/>
            <person name="Wu H."/>
            <person name="Zhao Y."/>
            <person name="Zhang J."/>
            <person name="Li Y."/>
            <person name="Zhou W."/>
            <person name="Zhang B."/>
            <person name="Hu W."/>
            <person name="Eijk M."/>
            <person name="Tang J."/>
            <person name="Witsenboer H."/>
            <person name="Zhao S."/>
            <person name="Li Z."/>
            <person name="Zhang A."/>
            <person name="Wang D."/>
            <person name="Liang C."/>
        </authorList>
    </citation>
    <scope>NUCLEOTIDE SEQUENCE [LARGE SCALE GENOMIC DNA]</scope>
    <source>
        <strain evidence="4">cv. G1812</strain>
    </source>
</reference>
<dbReference type="EnsemblPlants" id="TuG1812G0600000821.01.T01">
    <property type="protein sequence ID" value="TuG1812G0600000821.01.T01"/>
    <property type="gene ID" value="TuG1812G0600000821.01"/>
</dbReference>
<dbReference type="Gene3D" id="3.30.10.10">
    <property type="entry name" value="Trypsin Inhibitor V, subunit A"/>
    <property type="match status" value="1"/>
</dbReference>
<evidence type="ECO:0000313" key="4">
    <source>
        <dbReference type="EnsemblPlants" id="TuG1812G0600000821.01.T01"/>
    </source>
</evidence>
<keyword evidence="2" id="KW-0646">Protease inhibitor</keyword>
<organism evidence="4 5">
    <name type="scientific">Triticum urartu</name>
    <name type="common">Red wild einkorn</name>
    <name type="synonym">Crithodium urartu</name>
    <dbReference type="NCBI Taxonomy" id="4572"/>
    <lineage>
        <taxon>Eukaryota</taxon>
        <taxon>Viridiplantae</taxon>
        <taxon>Streptophyta</taxon>
        <taxon>Embryophyta</taxon>
        <taxon>Tracheophyta</taxon>
        <taxon>Spermatophyta</taxon>
        <taxon>Magnoliopsida</taxon>
        <taxon>Liliopsida</taxon>
        <taxon>Poales</taxon>
        <taxon>Poaceae</taxon>
        <taxon>BOP clade</taxon>
        <taxon>Pooideae</taxon>
        <taxon>Triticodae</taxon>
        <taxon>Triticeae</taxon>
        <taxon>Triticinae</taxon>
        <taxon>Triticum</taxon>
    </lineage>
</organism>
<dbReference type="SUPFAM" id="SSF54654">
    <property type="entry name" value="CI-2 family of serine protease inhibitors"/>
    <property type="match status" value="1"/>
</dbReference>
<evidence type="ECO:0000256" key="1">
    <source>
        <dbReference type="ARBA" id="ARBA00008210"/>
    </source>
</evidence>
<sequence>MRAQPGLAAATKVMGDVKVKPMDQAALPPPDPSKTSWPELVGYSSFAAGILICYDRHDVHVEYFEINTDPGHGDSKRVVAWTDGHDTVVYPPYVG</sequence>
<dbReference type="PROSITE" id="PS00285">
    <property type="entry name" value="POTATO_INHIBITOR"/>
    <property type="match status" value="1"/>
</dbReference>